<name>A0A7S2TFP3_9EUKA</name>
<dbReference type="EMBL" id="HBHP01002163">
    <property type="protein sequence ID" value="CAD9746678.1"/>
    <property type="molecule type" value="Transcribed_RNA"/>
</dbReference>
<sequence>MGPWEKWTKKPKRTRFSEPGNHPSDFPSTFSSAPVTWDYYGVDCPLQFHAGLFAVEQDNDGFLCPQLGWVVTHDKPLSPKDQLAKLQKQLVDLEKFDLAMANEEEADTQKRFIRRVRAQIAFIQGGGLNIPARRDEMPHGTWHQRRYWKAAKYGRGRQTLRERD</sequence>
<reference evidence="2" key="1">
    <citation type="submission" date="2021-01" db="EMBL/GenBank/DDBJ databases">
        <authorList>
            <person name="Corre E."/>
            <person name="Pelletier E."/>
            <person name="Niang G."/>
            <person name="Scheremetjew M."/>
            <person name="Finn R."/>
            <person name="Kale V."/>
            <person name="Holt S."/>
            <person name="Cochrane G."/>
            <person name="Meng A."/>
            <person name="Brown T."/>
            <person name="Cohen L."/>
        </authorList>
    </citation>
    <scope>NUCLEOTIDE SEQUENCE</scope>
    <source>
        <strain evidence="2">CCMP622</strain>
    </source>
</reference>
<protein>
    <submittedName>
        <fullName evidence="2">Uncharacterized protein</fullName>
    </submittedName>
</protein>
<dbReference type="AlphaFoldDB" id="A0A7S2TFP3"/>
<feature type="region of interest" description="Disordered" evidence="1">
    <location>
        <begin position="1"/>
        <end position="27"/>
    </location>
</feature>
<proteinExistence type="predicted"/>
<gene>
    <name evidence="2" type="ORF">LSP00402_LOCUS1412</name>
</gene>
<evidence type="ECO:0000313" key="2">
    <source>
        <dbReference type="EMBL" id="CAD9746678.1"/>
    </source>
</evidence>
<evidence type="ECO:0000256" key="1">
    <source>
        <dbReference type="SAM" id="MobiDB-lite"/>
    </source>
</evidence>
<accession>A0A7S2TFP3</accession>
<organism evidence="2">
    <name type="scientific">Lotharella oceanica</name>
    <dbReference type="NCBI Taxonomy" id="641309"/>
    <lineage>
        <taxon>Eukaryota</taxon>
        <taxon>Sar</taxon>
        <taxon>Rhizaria</taxon>
        <taxon>Cercozoa</taxon>
        <taxon>Chlorarachniophyceae</taxon>
        <taxon>Lotharella</taxon>
    </lineage>
</organism>